<dbReference type="InterPro" id="IPR049547">
    <property type="entry name" value="WDR93_beta-prop"/>
</dbReference>
<sequence length="238" mass="26199">MAVNSRQHPLEIPPPSAKDWPKEEEENFFLLDPDRKRDVLPQPFRMIHKLVMQVFERAVEIIEEREMLREAQKRKVQPTKCFPTAEFQVTERANCLAVSGKYIFVGLSVGLAAFSRCDLKDVCAWDAAQTEICAIHASALGNECHVLLAVDEMGQCALGVPALAGDELCSGAELAVPQSRSSIREAENVPRKPCREGVGQPADCRVAEWPWGLVISRAVGLVSFGAQQGSCRAEGEAQ</sequence>
<reference evidence="2" key="2">
    <citation type="submission" date="2025-09" db="UniProtKB">
        <authorList>
            <consortium name="Ensembl"/>
        </authorList>
    </citation>
    <scope>IDENTIFICATION</scope>
</reference>
<accession>A0A8C5NP53</accession>
<dbReference type="Pfam" id="PF21030">
    <property type="entry name" value="WDR93"/>
    <property type="match status" value="1"/>
</dbReference>
<evidence type="ECO:0000313" key="2">
    <source>
        <dbReference type="Ensembl" id="ENSJHYP00000013346.1"/>
    </source>
</evidence>
<evidence type="ECO:0000256" key="1">
    <source>
        <dbReference type="SAM" id="MobiDB-lite"/>
    </source>
</evidence>
<name>A0A8C5NP53_JUNHY</name>
<reference evidence="2" key="1">
    <citation type="submission" date="2025-08" db="UniProtKB">
        <authorList>
            <consortium name="Ensembl"/>
        </authorList>
    </citation>
    <scope>IDENTIFICATION</scope>
</reference>
<keyword evidence="3" id="KW-1185">Reference proteome</keyword>
<dbReference type="Ensembl" id="ENSJHYT00000016147.1">
    <property type="protein sequence ID" value="ENSJHYP00000013346.1"/>
    <property type="gene ID" value="ENSJHYG00000010360.1"/>
</dbReference>
<feature type="region of interest" description="Disordered" evidence="1">
    <location>
        <begin position="1"/>
        <end position="21"/>
    </location>
</feature>
<evidence type="ECO:0008006" key="4">
    <source>
        <dbReference type="Google" id="ProtNLM"/>
    </source>
</evidence>
<dbReference type="Proteomes" id="UP000694408">
    <property type="component" value="Unplaced"/>
</dbReference>
<dbReference type="OMA" id="AQTEICA"/>
<organism evidence="2 3">
    <name type="scientific">Junco hyemalis</name>
    <name type="common">Dark-eyed junco</name>
    <dbReference type="NCBI Taxonomy" id="40217"/>
    <lineage>
        <taxon>Eukaryota</taxon>
        <taxon>Metazoa</taxon>
        <taxon>Chordata</taxon>
        <taxon>Craniata</taxon>
        <taxon>Vertebrata</taxon>
        <taxon>Euteleostomi</taxon>
        <taxon>Archelosauria</taxon>
        <taxon>Archosauria</taxon>
        <taxon>Dinosauria</taxon>
        <taxon>Saurischia</taxon>
        <taxon>Theropoda</taxon>
        <taxon>Coelurosauria</taxon>
        <taxon>Aves</taxon>
        <taxon>Neognathae</taxon>
        <taxon>Neoaves</taxon>
        <taxon>Telluraves</taxon>
        <taxon>Australaves</taxon>
        <taxon>Passeriformes</taxon>
        <taxon>Passerellidae</taxon>
        <taxon>Junco</taxon>
    </lineage>
</organism>
<dbReference type="AlphaFoldDB" id="A0A8C5NP53"/>
<proteinExistence type="predicted"/>
<protein>
    <recommendedName>
        <fullName evidence="4">WDR93 protein</fullName>
    </recommendedName>
</protein>
<evidence type="ECO:0000313" key="3">
    <source>
        <dbReference type="Proteomes" id="UP000694408"/>
    </source>
</evidence>